<keyword evidence="3" id="KW-0732">Signal</keyword>
<reference evidence="6 7" key="1">
    <citation type="journal article" date="2019" name="ACS Chem. Biol.">
        <title>Identification and Mobilization of a Cryptic Antibiotic Biosynthesis Gene Locus from a Human-Pathogenic Nocardia Isolate.</title>
        <authorList>
            <person name="Herisse M."/>
            <person name="Ishida K."/>
            <person name="Porter J.L."/>
            <person name="Howden B."/>
            <person name="Hertweck C."/>
            <person name="Stinear T.P."/>
            <person name="Pidot S.J."/>
        </authorList>
    </citation>
    <scope>NUCLEOTIDE SEQUENCE [LARGE SCALE GENOMIC DNA]</scope>
    <source>
        <strain evidence="6 7">AUSMDU00012717</strain>
    </source>
</reference>
<dbReference type="GO" id="GO:0005576">
    <property type="term" value="C:extracellular region"/>
    <property type="evidence" value="ECO:0007669"/>
    <property type="project" value="UniProtKB-SubCell"/>
</dbReference>
<protein>
    <submittedName>
        <fullName evidence="6">DNRLRE domain-containing protein</fullName>
    </submittedName>
</protein>
<organism evidence="6 7">
    <name type="scientific">Nocardia arthritidis</name>
    <dbReference type="NCBI Taxonomy" id="228602"/>
    <lineage>
        <taxon>Bacteria</taxon>
        <taxon>Bacillati</taxon>
        <taxon>Actinomycetota</taxon>
        <taxon>Actinomycetes</taxon>
        <taxon>Mycobacteriales</taxon>
        <taxon>Nocardiaceae</taxon>
        <taxon>Nocardia</taxon>
    </lineage>
</organism>
<dbReference type="Pfam" id="PF24517">
    <property type="entry name" value="CBM96"/>
    <property type="match status" value="1"/>
</dbReference>
<gene>
    <name evidence="6" type="ORF">F5544_22620</name>
</gene>
<dbReference type="KEGG" id="nah:F5544_22620"/>
<feature type="domain" description="Carbohydrate-binding module family 96" evidence="5">
    <location>
        <begin position="41"/>
        <end position="165"/>
    </location>
</feature>
<feature type="region of interest" description="Disordered" evidence="4">
    <location>
        <begin position="1"/>
        <end position="41"/>
    </location>
</feature>
<evidence type="ECO:0000256" key="4">
    <source>
        <dbReference type="SAM" id="MobiDB-lite"/>
    </source>
</evidence>
<sequence length="173" mass="18379">MERPDRSAAGETGGVPGRQTGPEHLGRRAEPGRVTSQCDGAAGSSEKRILLKFVLDGLPPGSCVRDAHLRLWSKTQRSAEIGFVLHGLDPDGWDHGTANWETQPRTGPVLATAQGAPAGAWVNFDLTGTVRANAGYAFALHSTGSAGGYFASREDTTLEHPAELVVEHTRCPR</sequence>
<evidence type="ECO:0000313" key="7">
    <source>
        <dbReference type="Proteomes" id="UP000503540"/>
    </source>
</evidence>
<proteinExistence type="predicted"/>
<evidence type="ECO:0000256" key="1">
    <source>
        <dbReference type="ARBA" id="ARBA00004613"/>
    </source>
</evidence>
<dbReference type="AlphaFoldDB" id="A0A6G9YGG7"/>
<dbReference type="NCBIfam" id="NF033679">
    <property type="entry name" value="DNRLRE_dom"/>
    <property type="match status" value="1"/>
</dbReference>
<accession>A0A6G9YGG7</accession>
<evidence type="ECO:0000256" key="3">
    <source>
        <dbReference type="ARBA" id="ARBA00022729"/>
    </source>
</evidence>
<name>A0A6G9YGG7_9NOCA</name>
<dbReference type="EMBL" id="CP046172">
    <property type="protein sequence ID" value="QIS12385.1"/>
    <property type="molecule type" value="Genomic_DNA"/>
</dbReference>
<dbReference type="Proteomes" id="UP000503540">
    <property type="component" value="Chromosome"/>
</dbReference>
<keyword evidence="7" id="KW-1185">Reference proteome</keyword>
<evidence type="ECO:0000259" key="5">
    <source>
        <dbReference type="Pfam" id="PF24517"/>
    </source>
</evidence>
<evidence type="ECO:0000256" key="2">
    <source>
        <dbReference type="ARBA" id="ARBA00022525"/>
    </source>
</evidence>
<keyword evidence="2" id="KW-0964">Secreted</keyword>
<evidence type="ECO:0000313" key="6">
    <source>
        <dbReference type="EMBL" id="QIS12385.1"/>
    </source>
</evidence>
<comment type="subcellular location">
    <subcellularLocation>
        <location evidence="1">Secreted</location>
    </subcellularLocation>
</comment>
<dbReference type="InterPro" id="IPR055372">
    <property type="entry name" value="CBM96"/>
</dbReference>